<dbReference type="InterPro" id="IPR004960">
    <property type="entry name" value="LipA_acyltrans"/>
</dbReference>
<evidence type="ECO:0000256" key="3">
    <source>
        <dbReference type="ARBA" id="ARBA00022519"/>
    </source>
</evidence>
<dbReference type="CDD" id="cd07984">
    <property type="entry name" value="LPLAT_LABLAT-like"/>
    <property type="match status" value="1"/>
</dbReference>
<evidence type="ECO:0000256" key="2">
    <source>
        <dbReference type="ARBA" id="ARBA00022475"/>
    </source>
</evidence>
<organism evidence="7 8">
    <name type="scientific">Mesoterricola silvestris</name>
    <dbReference type="NCBI Taxonomy" id="2927979"/>
    <lineage>
        <taxon>Bacteria</taxon>
        <taxon>Pseudomonadati</taxon>
        <taxon>Acidobacteriota</taxon>
        <taxon>Holophagae</taxon>
        <taxon>Holophagales</taxon>
        <taxon>Holophagaceae</taxon>
        <taxon>Mesoterricola</taxon>
    </lineage>
</organism>
<dbReference type="PANTHER" id="PTHR30606:SF10">
    <property type="entry name" value="PHOSPHATIDYLINOSITOL MANNOSIDE ACYLTRANSFERASE"/>
    <property type="match status" value="1"/>
</dbReference>
<name>A0AA48GTU9_9BACT</name>
<evidence type="ECO:0000256" key="4">
    <source>
        <dbReference type="ARBA" id="ARBA00022679"/>
    </source>
</evidence>
<accession>A0AA48GTU9</accession>
<keyword evidence="3" id="KW-0997">Cell inner membrane</keyword>
<keyword evidence="4" id="KW-0808">Transferase</keyword>
<protein>
    <submittedName>
        <fullName evidence="7">Lipid A biosynthesis lauroyl acyltransferase</fullName>
    </submittedName>
</protein>
<dbReference type="KEGG" id="msil:METEAL_08300"/>
<keyword evidence="6 7" id="KW-0012">Acyltransferase</keyword>
<dbReference type="GO" id="GO:0009247">
    <property type="term" value="P:glycolipid biosynthetic process"/>
    <property type="evidence" value="ECO:0007669"/>
    <property type="project" value="UniProtKB-ARBA"/>
</dbReference>
<dbReference type="Proteomes" id="UP001238179">
    <property type="component" value="Chromosome"/>
</dbReference>
<gene>
    <name evidence="7" type="primary">htrB</name>
    <name evidence="7" type="ORF">METEAL_08300</name>
</gene>
<dbReference type="AlphaFoldDB" id="A0AA48GTU9"/>
<evidence type="ECO:0000256" key="5">
    <source>
        <dbReference type="ARBA" id="ARBA00023136"/>
    </source>
</evidence>
<keyword evidence="5" id="KW-0472">Membrane</keyword>
<proteinExistence type="predicted"/>
<keyword evidence="8" id="KW-1185">Reference proteome</keyword>
<sequence length="335" mass="37471">MVVRASPTGRTFFYMAPTSPDSRPSFRHRAEAGLYHLVEGIVSRLPWETTLTLGRGLGRLAHALDRRHRAVVRENLRAADMGLDEAQVRAISLDCFEHFGTLALTAIHLLRMDEEELGRRVKVLGIENYDAAKAGGKGFIVLTGHYGNWEATALALSALGRTLSVIGRELDNPLLEPRLRELRGRFGNEVIPKAGAFRGALKALRMGKAVGFLLDQDALTAGVWVKFLGRWASTFPSAGLLAVKYGLPVVQLRSWPNADGTITVSVEPPFQVPVTGDLDRDVWTATQIMTRKIEDEIRREPRWWFWMHRRFKTRPGEGNPLPAPLPPDEWLLNSR</sequence>
<keyword evidence="2" id="KW-1003">Cell membrane</keyword>
<dbReference type="Pfam" id="PF03279">
    <property type="entry name" value="Lip_A_acyltrans"/>
    <property type="match status" value="1"/>
</dbReference>
<evidence type="ECO:0000313" key="8">
    <source>
        <dbReference type="Proteomes" id="UP001238179"/>
    </source>
</evidence>
<evidence type="ECO:0000256" key="6">
    <source>
        <dbReference type="ARBA" id="ARBA00023315"/>
    </source>
</evidence>
<evidence type="ECO:0000256" key="1">
    <source>
        <dbReference type="ARBA" id="ARBA00004533"/>
    </source>
</evidence>
<dbReference type="EMBL" id="AP027080">
    <property type="protein sequence ID" value="BDU71656.1"/>
    <property type="molecule type" value="Genomic_DNA"/>
</dbReference>
<dbReference type="PANTHER" id="PTHR30606">
    <property type="entry name" value="LIPID A BIOSYNTHESIS LAUROYL ACYLTRANSFERASE"/>
    <property type="match status" value="1"/>
</dbReference>
<dbReference type="GO" id="GO:0016746">
    <property type="term" value="F:acyltransferase activity"/>
    <property type="evidence" value="ECO:0007669"/>
    <property type="project" value="UniProtKB-KW"/>
</dbReference>
<dbReference type="GO" id="GO:0005886">
    <property type="term" value="C:plasma membrane"/>
    <property type="evidence" value="ECO:0007669"/>
    <property type="project" value="UniProtKB-SubCell"/>
</dbReference>
<evidence type="ECO:0000313" key="7">
    <source>
        <dbReference type="EMBL" id="BDU71656.1"/>
    </source>
</evidence>
<reference evidence="8" key="1">
    <citation type="journal article" date="2023" name="Int. J. Syst. Evol. Microbiol.">
        <title>Mesoterricola silvestris gen. nov., sp. nov., Mesoterricola sediminis sp. nov., Geothrix oryzae sp. nov., Geothrix edaphica sp. nov., Geothrix rubra sp. nov., and Geothrix limicola sp. nov., six novel members of Acidobacteriota isolated from soils.</title>
        <authorList>
            <person name="Itoh H."/>
            <person name="Sugisawa Y."/>
            <person name="Mise K."/>
            <person name="Xu Z."/>
            <person name="Kuniyasu M."/>
            <person name="Ushijima N."/>
            <person name="Kawano K."/>
            <person name="Kobayashi E."/>
            <person name="Shiratori Y."/>
            <person name="Masuda Y."/>
            <person name="Senoo K."/>
        </authorList>
    </citation>
    <scope>NUCLEOTIDE SEQUENCE [LARGE SCALE GENOMIC DNA]</scope>
    <source>
        <strain evidence="8">W79</strain>
    </source>
</reference>
<dbReference type="PIRSF" id="PIRSF026649">
    <property type="entry name" value="MsbB"/>
    <property type="match status" value="1"/>
</dbReference>
<comment type="subcellular location">
    <subcellularLocation>
        <location evidence="1">Cell inner membrane</location>
    </subcellularLocation>
</comment>